<keyword evidence="2" id="KW-0808">Transferase</keyword>
<gene>
    <name evidence="2" type="ORF">EZS27_033484</name>
</gene>
<feature type="transmembrane region" description="Helical" evidence="1">
    <location>
        <begin position="93"/>
        <end position="114"/>
    </location>
</feature>
<dbReference type="GO" id="GO:0016746">
    <property type="term" value="F:acyltransferase activity"/>
    <property type="evidence" value="ECO:0007669"/>
    <property type="project" value="UniProtKB-KW"/>
</dbReference>
<feature type="transmembrane region" description="Helical" evidence="1">
    <location>
        <begin position="12"/>
        <end position="35"/>
    </location>
</feature>
<dbReference type="PANTHER" id="PTHR13285">
    <property type="entry name" value="ACYLTRANSFERASE"/>
    <property type="match status" value="1"/>
</dbReference>
<keyword evidence="1" id="KW-1133">Transmembrane helix</keyword>
<dbReference type="InterPro" id="IPR051085">
    <property type="entry name" value="MB_O-acyltransferase"/>
</dbReference>
<keyword evidence="1" id="KW-0812">Transmembrane</keyword>
<name>A0A5J4Q535_9ZZZZ</name>
<keyword evidence="1" id="KW-0472">Membrane</keyword>
<sequence>MVIFLVSGFWHGANWTFIVWGAYHALLFLPLLLFGKNRKYTDTVAAGRLFPSFKEIVQMLLTFFLVVIGWVIFRAESIGQAWDYLCRMFSSSLFTFPHSGGRMALIYSIILLTIEWAQRDKQHALQIENVVKYRIVRWGICLLVALYTITDVGDQADFIYLQF</sequence>
<reference evidence="2" key="1">
    <citation type="submission" date="2019-03" db="EMBL/GenBank/DDBJ databases">
        <title>Single cell metagenomics reveals metabolic interactions within the superorganism composed of flagellate Streblomastix strix and complex community of Bacteroidetes bacteria on its surface.</title>
        <authorList>
            <person name="Treitli S.C."/>
            <person name="Kolisko M."/>
            <person name="Husnik F."/>
            <person name="Keeling P."/>
            <person name="Hampl V."/>
        </authorList>
    </citation>
    <scope>NUCLEOTIDE SEQUENCE</scope>
    <source>
        <strain evidence="2">STM</strain>
    </source>
</reference>
<feature type="transmembrane region" description="Helical" evidence="1">
    <location>
        <begin position="56"/>
        <end position="73"/>
    </location>
</feature>
<comment type="caution">
    <text evidence="2">The sequence shown here is derived from an EMBL/GenBank/DDBJ whole genome shotgun (WGS) entry which is preliminary data.</text>
</comment>
<keyword evidence="2" id="KW-0012">Acyltransferase</keyword>
<dbReference type="EC" id="2.3.1.-" evidence="2"/>
<evidence type="ECO:0000256" key="1">
    <source>
        <dbReference type="SAM" id="Phobius"/>
    </source>
</evidence>
<evidence type="ECO:0000313" key="2">
    <source>
        <dbReference type="EMBL" id="KAA6316168.1"/>
    </source>
</evidence>
<dbReference type="PANTHER" id="PTHR13285:SF18">
    <property type="entry name" value="PROTEIN-CYSTEINE N-PALMITOYLTRANSFERASE RASP"/>
    <property type="match status" value="1"/>
</dbReference>
<proteinExistence type="predicted"/>
<dbReference type="AlphaFoldDB" id="A0A5J4Q535"/>
<organism evidence="2">
    <name type="scientific">termite gut metagenome</name>
    <dbReference type="NCBI Taxonomy" id="433724"/>
    <lineage>
        <taxon>unclassified sequences</taxon>
        <taxon>metagenomes</taxon>
        <taxon>organismal metagenomes</taxon>
    </lineage>
</organism>
<dbReference type="EMBL" id="SNRY01004980">
    <property type="protein sequence ID" value="KAA6316168.1"/>
    <property type="molecule type" value="Genomic_DNA"/>
</dbReference>
<feature type="transmembrane region" description="Helical" evidence="1">
    <location>
        <begin position="135"/>
        <end position="153"/>
    </location>
</feature>
<accession>A0A5J4Q535</accession>
<protein>
    <submittedName>
        <fullName evidence="2">Peptidoglycan O-acetyltransferase</fullName>
        <ecNumber evidence="2">2.3.1.-</ecNumber>
    </submittedName>
</protein>